<dbReference type="InterPro" id="IPR045584">
    <property type="entry name" value="Pilin-like"/>
</dbReference>
<organism evidence="6 8">
    <name type="scientific">Legionella birminghamensis</name>
    <dbReference type="NCBI Taxonomy" id="28083"/>
    <lineage>
        <taxon>Bacteria</taxon>
        <taxon>Pseudomonadati</taxon>
        <taxon>Pseudomonadota</taxon>
        <taxon>Gammaproteobacteria</taxon>
        <taxon>Legionellales</taxon>
        <taxon>Legionellaceae</taxon>
        <taxon>Legionella</taxon>
    </lineage>
</organism>
<evidence type="ECO:0000313" key="8">
    <source>
        <dbReference type="Proteomes" id="UP000255066"/>
    </source>
</evidence>
<evidence type="ECO:0000256" key="3">
    <source>
        <dbReference type="RuleBase" id="RU000389"/>
    </source>
</evidence>
<dbReference type="EMBL" id="LNXT01000042">
    <property type="protein sequence ID" value="KTC69008.1"/>
    <property type="molecule type" value="Genomic_DNA"/>
</dbReference>
<dbReference type="Gene3D" id="3.30.700.10">
    <property type="entry name" value="Glycoprotein, Type 4 Pilin"/>
    <property type="match status" value="1"/>
</dbReference>
<evidence type="ECO:0000256" key="2">
    <source>
        <dbReference type="ARBA" id="ARBA00022481"/>
    </source>
</evidence>
<dbReference type="GO" id="GO:0043107">
    <property type="term" value="P:type IV pilus-dependent motility"/>
    <property type="evidence" value="ECO:0007669"/>
    <property type="project" value="TreeGrafter"/>
</dbReference>
<dbReference type="InterPro" id="IPR012902">
    <property type="entry name" value="N_methyl_site"/>
</dbReference>
<dbReference type="SUPFAM" id="SSF54523">
    <property type="entry name" value="Pili subunits"/>
    <property type="match status" value="1"/>
</dbReference>
<dbReference type="Proteomes" id="UP000255066">
    <property type="component" value="Unassembled WGS sequence"/>
</dbReference>
<reference evidence="5 7" key="1">
    <citation type="submission" date="2015-11" db="EMBL/GenBank/DDBJ databases">
        <title>Genomic analysis of 38 Legionella species identifies large and diverse effector repertoires.</title>
        <authorList>
            <person name="Burstein D."/>
            <person name="Amaro F."/>
            <person name="Zusman T."/>
            <person name="Lifshitz Z."/>
            <person name="Cohen O."/>
            <person name="Gilbert J.A."/>
            <person name="Pupko T."/>
            <person name="Shuman H.A."/>
            <person name="Segal G."/>
        </authorList>
    </citation>
    <scope>NUCLEOTIDE SEQUENCE [LARGE SCALE GENOMIC DNA]</scope>
    <source>
        <strain evidence="5 7">CDC#1407-AL-14</strain>
    </source>
</reference>
<proteinExistence type="inferred from homology"/>
<dbReference type="InterPro" id="IPR001082">
    <property type="entry name" value="Pilin"/>
</dbReference>
<reference evidence="6 8" key="2">
    <citation type="submission" date="2018-06" db="EMBL/GenBank/DDBJ databases">
        <authorList>
            <consortium name="Pathogen Informatics"/>
            <person name="Doyle S."/>
        </authorList>
    </citation>
    <scope>NUCLEOTIDE SEQUENCE [LARGE SCALE GENOMIC DNA]</scope>
    <source>
        <strain evidence="6 8">NCTC12437</strain>
    </source>
</reference>
<feature type="transmembrane region" description="Helical" evidence="4">
    <location>
        <begin position="51"/>
        <end position="75"/>
    </location>
</feature>
<keyword evidence="4" id="KW-0472">Membrane</keyword>
<dbReference type="EMBL" id="UGNW01000002">
    <property type="protein sequence ID" value="STX61012.1"/>
    <property type="molecule type" value="Genomic_DNA"/>
</dbReference>
<dbReference type="GO" id="GO:0007155">
    <property type="term" value="P:cell adhesion"/>
    <property type="evidence" value="ECO:0007669"/>
    <property type="project" value="InterPro"/>
</dbReference>
<comment type="similarity">
    <text evidence="1 3">Belongs to the N-Me-Phe pilin family.</text>
</comment>
<gene>
    <name evidence="6" type="primary">pilA_3</name>
    <name evidence="5" type="ORF">Lbir_2202</name>
    <name evidence="6" type="ORF">NCTC12437_03308</name>
</gene>
<keyword evidence="4" id="KW-1133">Transmembrane helix</keyword>
<keyword evidence="2" id="KW-0488">Methylation</keyword>
<keyword evidence="3" id="KW-0281">Fimbrium</keyword>
<protein>
    <submittedName>
        <fullName evidence="6">Type IV pilus assembly protein PilA</fullName>
    </submittedName>
</protein>
<dbReference type="Proteomes" id="UP000054735">
    <property type="component" value="Unassembled WGS sequence"/>
</dbReference>
<keyword evidence="7" id="KW-1185">Reference proteome</keyword>
<dbReference type="PANTHER" id="PTHR30093:SF34">
    <property type="entry name" value="PREPILIN PEPTIDASE-DEPENDENT PROTEIN D"/>
    <property type="match status" value="1"/>
</dbReference>
<evidence type="ECO:0000313" key="6">
    <source>
        <dbReference type="EMBL" id="STX61012.1"/>
    </source>
</evidence>
<accession>A0A378JUD5</accession>
<evidence type="ECO:0000256" key="4">
    <source>
        <dbReference type="SAM" id="Phobius"/>
    </source>
</evidence>
<dbReference type="Pfam" id="PF07963">
    <property type="entry name" value="N_methyl"/>
    <property type="match status" value="1"/>
</dbReference>
<dbReference type="PANTHER" id="PTHR30093">
    <property type="entry name" value="GENERAL SECRETION PATHWAY PROTEIN G"/>
    <property type="match status" value="1"/>
</dbReference>
<keyword evidence="4" id="KW-0812">Transmembrane</keyword>
<dbReference type="Pfam" id="PF00114">
    <property type="entry name" value="Pilin"/>
    <property type="match status" value="1"/>
</dbReference>
<evidence type="ECO:0000256" key="1">
    <source>
        <dbReference type="ARBA" id="ARBA00005233"/>
    </source>
</evidence>
<sequence length="183" mass="19107">MYYSYIGSCKSSKTTIAQNHHVVVLVYQFISLMVTSEVSQDLDNKMKKHKGFTLIELMIVVAIVGILAAIAIPAYQDYTIRARVTEGLSLASSAKAAVAETTIARNALPTSQAATGYVSPAATANVSSITIAANTGVITITYTAAAGGGTILLTPTLNANGDLTWTCTGGTLAAKYRPASCRP</sequence>
<feature type="transmembrane region" description="Helical" evidence="4">
    <location>
        <begin position="20"/>
        <end position="39"/>
    </location>
</feature>
<dbReference type="PROSITE" id="PS00409">
    <property type="entry name" value="PROKAR_NTER_METHYL"/>
    <property type="match status" value="1"/>
</dbReference>
<evidence type="ECO:0000313" key="7">
    <source>
        <dbReference type="Proteomes" id="UP000054735"/>
    </source>
</evidence>
<dbReference type="NCBIfam" id="TIGR02532">
    <property type="entry name" value="IV_pilin_GFxxxE"/>
    <property type="match status" value="1"/>
</dbReference>
<dbReference type="AlphaFoldDB" id="A0A378JUD5"/>
<dbReference type="STRING" id="28083.Lbir_2202"/>
<name>A0A378JUD5_9GAMM</name>
<evidence type="ECO:0000313" key="5">
    <source>
        <dbReference type="EMBL" id="KTC69008.1"/>
    </source>
</evidence>
<dbReference type="GO" id="GO:0044096">
    <property type="term" value="C:type IV pilus"/>
    <property type="evidence" value="ECO:0007669"/>
    <property type="project" value="TreeGrafter"/>
</dbReference>